<evidence type="ECO:0000313" key="6">
    <source>
        <dbReference type="EMBL" id="RJF92951.1"/>
    </source>
</evidence>
<dbReference type="PANTHER" id="PTHR30118">
    <property type="entry name" value="HTH-TYPE TRANSCRIPTIONAL REGULATOR LEUO-RELATED"/>
    <property type="match status" value="1"/>
</dbReference>
<dbReference type="EMBL" id="QYUM01000002">
    <property type="protein sequence ID" value="RJF92951.1"/>
    <property type="molecule type" value="Genomic_DNA"/>
</dbReference>
<dbReference type="GO" id="GO:0003700">
    <property type="term" value="F:DNA-binding transcription factor activity"/>
    <property type="evidence" value="ECO:0007669"/>
    <property type="project" value="InterPro"/>
</dbReference>
<feature type="domain" description="HTH lysR-type" evidence="5">
    <location>
        <begin position="3"/>
        <end position="60"/>
    </location>
</feature>
<reference evidence="6 7" key="1">
    <citation type="submission" date="2018-09" db="EMBL/GenBank/DDBJ databases">
        <authorList>
            <person name="Zhu H."/>
        </authorList>
    </citation>
    <scope>NUCLEOTIDE SEQUENCE [LARGE SCALE GENOMIC DNA]</scope>
    <source>
        <strain evidence="6 7">K2R01-6</strain>
    </source>
</reference>
<dbReference type="SUPFAM" id="SSF46785">
    <property type="entry name" value="Winged helix' DNA-binding domain"/>
    <property type="match status" value="1"/>
</dbReference>
<evidence type="ECO:0000256" key="3">
    <source>
        <dbReference type="ARBA" id="ARBA00023125"/>
    </source>
</evidence>
<keyword evidence="2" id="KW-0805">Transcription regulation</keyword>
<evidence type="ECO:0000313" key="7">
    <source>
        <dbReference type="Proteomes" id="UP000286100"/>
    </source>
</evidence>
<dbReference type="Gene3D" id="3.40.190.10">
    <property type="entry name" value="Periplasmic binding protein-like II"/>
    <property type="match status" value="2"/>
</dbReference>
<protein>
    <submittedName>
        <fullName evidence="6">LysR family transcriptional regulator</fullName>
    </submittedName>
</protein>
<dbReference type="SUPFAM" id="SSF53850">
    <property type="entry name" value="Periplasmic binding protein-like II"/>
    <property type="match status" value="1"/>
</dbReference>
<dbReference type="InterPro" id="IPR050389">
    <property type="entry name" value="LysR-type_TF"/>
</dbReference>
<dbReference type="Gene3D" id="1.10.10.10">
    <property type="entry name" value="Winged helix-like DNA-binding domain superfamily/Winged helix DNA-binding domain"/>
    <property type="match status" value="1"/>
</dbReference>
<dbReference type="InterPro" id="IPR000847">
    <property type="entry name" value="LysR_HTH_N"/>
</dbReference>
<evidence type="ECO:0000259" key="5">
    <source>
        <dbReference type="PROSITE" id="PS50931"/>
    </source>
</evidence>
<dbReference type="CDD" id="cd08417">
    <property type="entry name" value="PBP2_Nitroaromatics_like"/>
    <property type="match status" value="1"/>
</dbReference>
<proteinExistence type="inferred from homology"/>
<dbReference type="AlphaFoldDB" id="A0A418WNZ2"/>
<dbReference type="InterPro" id="IPR037402">
    <property type="entry name" value="YidZ_PBP2"/>
</dbReference>
<dbReference type="Pfam" id="PF00126">
    <property type="entry name" value="HTH_1"/>
    <property type="match status" value="1"/>
</dbReference>
<dbReference type="InterPro" id="IPR005119">
    <property type="entry name" value="LysR_subst-bd"/>
</dbReference>
<dbReference type="Proteomes" id="UP000286100">
    <property type="component" value="Unassembled WGS sequence"/>
</dbReference>
<accession>A0A418WNZ2</accession>
<comment type="similarity">
    <text evidence="1">Belongs to the LysR transcriptional regulatory family.</text>
</comment>
<evidence type="ECO:0000256" key="4">
    <source>
        <dbReference type="ARBA" id="ARBA00023163"/>
    </source>
</evidence>
<dbReference type="GO" id="GO:0003677">
    <property type="term" value="F:DNA binding"/>
    <property type="evidence" value="ECO:0007669"/>
    <property type="project" value="UniProtKB-KW"/>
</dbReference>
<sequence>MRFDLNLLRNLAMLLHTRSVTSAAQRLNMSQPAMSRSLAELRHLLGDPLLVRTRGGMLLTRRAEELVAPVQQWLHEAQRLVRPPHIDLATLERRFQICATDYGVLSVLRTALPAIMAAAPGVSLDIRQNTGDVVARLAAGEVDLVLSCTEPDRTLVHERHLRREDFVCLVRHDHPLALQRGVPTLDDILAWPHVSVSVSEPTDDPVSIALARRGLARRTVATTPYFAGAQSLLNETDMVLTLPASIAQNPAVSTGLRLIPAPPEMGGFDYWLMWHTRSQSDPATHWLINIISRECAREACDEPLLIAAE</sequence>
<dbReference type="PROSITE" id="PS50931">
    <property type="entry name" value="HTH_LYSR"/>
    <property type="match status" value="1"/>
</dbReference>
<organism evidence="6 7">
    <name type="scientific">Sphingomonas cavernae</name>
    <dbReference type="NCBI Taxonomy" id="2320861"/>
    <lineage>
        <taxon>Bacteria</taxon>
        <taxon>Pseudomonadati</taxon>
        <taxon>Pseudomonadota</taxon>
        <taxon>Alphaproteobacteria</taxon>
        <taxon>Sphingomonadales</taxon>
        <taxon>Sphingomonadaceae</taxon>
        <taxon>Sphingomonas</taxon>
    </lineage>
</organism>
<evidence type="ECO:0000256" key="2">
    <source>
        <dbReference type="ARBA" id="ARBA00023015"/>
    </source>
</evidence>
<gene>
    <name evidence="6" type="ORF">D3876_00735</name>
</gene>
<comment type="caution">
    <text evidence="6">The sequence shown here is derived from an EMBL/GenBank/DDBJ whole genome shotgun (WGS) entry which is preliminary data.</text>
</comment>
<keyword evidence="4" id="KW-0804">Transcription</keyword>
<name>A0A418WNZ2_9SPHN</name>
<keyword evidence="7" id="KW-1185">Reference proteome</keyword>
<dbReference type="OrthoDB" id="8339333at2"/>
<dbReference type="Pfam" id="PF03466">
    <property type="entry name" value="LysR_substrate"/>
    <property type="match status" value="1"/>
</dbReference>
<keyword evidence="3" id="KW-0238">DNA-binding</keyword>
<dbReference type="InterPro" id="IPR036388">
    <property type="entry name" value="WH-like_DNA-bd_sf"/>
</dbReference>
<dbReference type="PRINTS" id="PR00039">
    <property type="entry name" value="HTHLYSR"/>
</dbReference>
<dbReference type="PANTHER" id="PTHR30118:SF15">
    <property type="entry name" value="TRANSCRIPTIONAL REGULATORY PROTEIN"/>
    <property type="match status" value="1"/>
</dbReference>
<dbReference type="InterPro" id="IPR036390">
    <property type="entry name" value="WH_DNA-bd_sf"/>
</dbReference>
<evidence type="ECO:0000256" key="1">
    <source>
        <dbReference type="ARBA" id="ARBA00009437"/>
    </source>
</evidence>
<dbReference type="RefSeq" id="WP_119759231.1">
    <property type="nucleotide sequence ID" value="NZ_QYUM01000002.1"/>
</dbReference>